<dbReference type="RefSeq" id="WP_036936492.1">
    <property type="nucleotide sequence ID" value="NZ_JQKC01000002.1"/>
</dbReference>
<dbReference type="InterPro" id="IPR048147">
    <property type="entry name" value="CBO0543-like"/>
</dbReference>
<dbReference type="Proteomes" id="UP000036923">
    <property type="component" value="Unassembled WGS sequence"/>
</dbReference>
<feature type="transmembrane region" description="Helical" evidence="1">
    <location>
        <begin position="93"/>
        <end position="114"/>
    </location>
</feature>
<feature type="transmembrane region" description="Helical" evidence="1">
    <location>
        <begin position="25"/>
        <end position="43"/>
    </location>
</feature>
<dbReference type="AlphaFoldDB" id="A0A0L6JS89"/>
<keyword evidence="1" id="KW-1133">Transmembrane helix</keyword>
<accession>A0A0L6JS89</accession>
<keyword evidence="1" id="KW-0472">Membrane</keyword>
<dbReference type="eggNOG" id="ENOG50334A4">
    <property type="taxonomic scope" value="Bacteria"/>
</dbReference>
<keyword evidence="3" id="KW-1185">Reference proteome</keyword>
<sequence length="164" mass="19675">MHTIIIVFTVFAAWKWGDWRNWQKYQSTMLLAAVGNLLYNFLYHDHLLWELKSKLFSYSLGEIIYTFIVFPLTVLIFLTGYAEKVKGQVLHIFKFITIYFGFELIFSIFGRIIYNYGWNIWWSLAWDCMMFPMWALHYKRPLIAYGVSPVIVIIMLLLFPVKFK</sequence>
<protein>
    <submittedName>
        <fullName evidence="2">Uncharacterized protein</fullName>
    </submittedName>
</protein>
<dbReference type="OrthoDB" id="2628935at2"/>
<evidence type="ECO:0000256" key="1">
    <source>
        <dbReference type="SAM" id="Phobius"/>
    </source>
</evidence>
<dbReference type="EMBL" id="LGTC01000001">
    <property type="protein sequence ID" value="KNY28673.1"/>
    <property type="molecule type" value="Genomic_DNA"/>
</dbReference>
<proteinExistence type="predicted"/>
<reference evidence="3" key="1">
    <citation type="submission" date="2015-07" db="EMBL/GenBank/DDBJ databases">
        <title>Near-Complete Genome Sequence of the Cellulolytic Bacterium Bacteroides (Pseudobacteroides) cellulosolvens ATCC 35603.</title>
        <authorList>
            <person name="Dassa B."/>
            <person name="Utturkar S.M."/>
            <person name="Klingeman D.M."/>
            <person name="Hurt R.A."/>
            <person name="Keller M."/>
            <person name="Xu J."/>
            <person name="Reddy Y.H.K."/>
            <person name="Borovok I."/>
            <person name="Grinberg I.R."/>
            <person name="Lamed R."/>
            <person name="Zhivin O."/>
            <person name="Bayer E.A."/>
            <person name="Brown S.D."/>
        </authorList>
    </citation>
    <scope>NUCLEOTIDE SEQUENCE [LARGE SCALE GENOMIC DNA]</scope>
    <source>
        <strain evidence="3">DSM 2933</strain>
    </source>
</reference>
<feature type="transmembrane region" description="Helical" evidence="1">
    <location>
        <begin position="143"/>
        <end position="161"/>
    </location>
</feature>
<name>A0A0L6JS89_9FIRM</name>
<gene>
    <name evidence="2" type="ORF">Bccel_3947</name>
</gene>
<evidence type="ECO:0000313" key="2">
    <source>
        <dbReference type="EMBL" id="KNY28673.1"/>
    </source>
</evidence>
<dbReference type="STRING" id="398512.Bccel_3947"/>
<feature type="transmembrane region" description="Helical" evidence="1">
    <location>
        <begin position="63"/>
        <end position="81"/>
    </location>
</feature>
<comment type="caution">
    <text evidence="2">The sequence shown here is derived from an EMBL/GenBank/DDBJ whole genome shotgun (WGS) entry which is preliminary data.</text>
</comment>
<dbReference type="NCBIfam" id="NF041644">
    <property type="entry name" value="CBO0543_fam"/>
    <property type="match status" value="1"/>
</dbReference>
<keyword evidence="1" id="KW-0812">Transmembrane</keyword>
<organism evidence="2 3">
    <name type="scientific">Pseudobacteroides cellulosolvens ATCC 35603 = DSM 2933</name>
    <dbReference type="NCBI Taxonomy" id="398512"/>
    <lineage>
        <taxon>Bacteria</taxon>
        <taxon>Bacillati</taxon>
        <taxon>Bacillota</taxon>
        <taxon>Clostridia</taxon>
        <taxon>Eubacteriales</taxon>
        <taxon>Oscillospiraceae</taxon>
        <taxon>Pseudobacteroides</taxon>
    </lineage>
</organism>
<evidence type="ECO:0000313" key="3">
    <source>
        <dbReference type="Proteomes" id="UP000036923"/>
    </source>
</evidence>